<sequence length="88" mass="9230">MSRYLNWIPCVLLFVLQDERRRISLNTIGHYQRPSGGESGGVPGIGVDGVTGGVGGTTTFMGAAPGAVPPDLQAFPKGFVKLSLAEIE</sequence>
<keyword evidence="2" id="KW-1185">Reference proteome</keyword>
<organism evidence="1 2">
    <name type="scientific">Linum trigynum</name>
    <dbReference type="NCBI Taxonomy" id="586398"/>
    <lineage>
        <taxon>Eukaryota</taxon>
        <taxon>Viridiplantae</taxon>
        <taxon>Streptophyta</taxon>
        <taxon>Embryophyta</taxon>
        <taxon>Tracheophyta</taxon>
        <taxon>Spermatophyta</taxon>
        <taxon>Magnoliopsida</taxon>
        <taxon>eudicotyledons</taxon>
        <taxon>Gunneridae</taxon>
        <taxon>Pentapetalae</taxon>
        <taxon>rosids</taxon>
        <taxon>fabids</taxon>
        <taxon>Malpighiales</taxon>
        <taxon>Linaceae</taxon>
        <taxon>Linum</taxon>
    </lineage>
</organism>
<proteinExistence type="predicted"/>
<evidence type="ECO:0000313" key="1">
    <source>
        <dbReference type="EMBL" id="CAL1371725.1"/>
    </source>
</evidence>
<gene>
    <name evidence="1" type="ORF">LTRI10_LOCUS13774</name>
</gene>
<evidence type="ECO:0000313" key="2">
    <source>
        <dbReference type="Proteomes" id="UP001497516"/>
    </source>
</evidence>
<dbReference type="AlphaFoldDB" id="A0AAV2DDX5"/>
<reference evidence="1 2" key="1">
    <citation type="submission" date="2024-04" db="EMBL/GenBank/DDBJ databases">
        <authorList>
            <person name="Fracassetti M."/>
        </authorList>
    </citation>
    <scope>NUCLEOTIDE SEQUENCE [LARGE SCALE GENOMIC DNA]</scope>
</reference>
<accession>A0AAV2DDX5</accession>
<protein>
    <submittedName>
        <fullName evidence="1">Uncharacterized protein</fullName>
    </submittedName>
</protein>
<dbReference type="EMBL" id="OZ034815">
    <property type="protein sequence ID" value="CAL1371725.1"/>
    <property type="molecule type" value="Genomic_DNA"/>
</dbReference>
<dbReference type="Proteomes" id="UP001497516">
    <property type="component" value="Chromosome 2"/>
</dbReference>
<name>A0AAV2DDX5_9ROSI</name>